<dbReference type="PANTHER" id="PTHR42923">
    <property type="entry name" value="PROTOPORPHYRINOGEN OXIDASE"/>
    <property type="match status" value="1"/>
</dbReference>
<reference evidence="14" key="4">
    <citation type="submission" date="2024-02" db="EMBL/GenBank/DDBJ databases">
        <title>Comparative genomics of Cryptococcus and Kwoniella reveals pathogenesis evolution and contrasting modes of karyotype evolution via chromosome fusion or intercentromeric recombination.</title>
        <authorList>
            <person name="Coelho M.A."/>
            <person name="David-Palma M."/>
            <person name="Shea T."/>
            <person name="Bowers K."/>
            <person name="McGinley-Smith S."/>
            <person name="Mohammad A.W."/>
            <person name="Gnirke A."/>
            <person name="Yurkov A.M."/>
            <person name="Nowrousian M."/>
            <person name="Sun S."/>
            <person name="Cuomo C.A."/>
            <person name="Heitman J."/>
        </authorList>
    </citation>
    <scope>NUCLEOTIDE SEQUENCE</scope>
    <source>
        <strain evidence="14">CBS 10737</strain>
    </source>
</reference>
<dbReference type="RefSeq" id="XP_019010542.1">
    <property type="nucleotide sequence ID" value="XM_019156740.1"/>
</dbReference>
<evidence type="ECO:0000256" key="1">
    <source>
        <dbReference type="ARBA" id="ARBA00002600"/>
    </source>
</evidence>
<comment type="cofactor">
    <cofactor evidence="11">
        <name>FAD</name>
        <dbReference type="ChEBI" id="CHEBI:57692"/>
    </cofactor>
    <text evidence="11">Binds 1 FAD per subunit.</text>
</comment>
<sequence>MSFPKRITILGGGLSGLTTAYKLSQLPQASNSKITLIEGSNRIGGWINSTKHHVEFINEKGELIKGDVTLESGPRSLRPRGSKGAIGMLKLIKDLDLSNDIIPIPFSHPAAKNRFLLDISNSNSKLISLPNSLFSLLFNNSNSNLLKGLISSIIKEPFKSKISNEIKDESVNSFFERRFSKNLAQNLASSMVHGIYATSSDELSVRSSFPILWEKEKKFGSVILGMLFSSNKKSNEELNEIKELGKDLNENIKNWSLYGIKGGLSNLINKMNESIKEKGIVEIKLNQMINSIKINKNKNNLIEIDILNNEKKLETDYIISSISPLNLSNLLIEEKQEENLKLSNLNSNSYTTVGVVNLVYPILSKNLHPEGFGYLIPRPPLNNTKKLNKFGILGCIFDSTAIPFKEDLKNVTKLTLMLGGPYWNSNNNNNKKDFYKPKLEIPKNEEELINNSINHLENVFPILKEKNLKPILKIGKINYNCIPTYKVGHGFRMKELHHEIKQSNWNNKLSLIGNGYGGVGLNDCIYSVQHVIDSLNKGEIVTGLERWENWE</sequence>
<dbReference type="InterPro" id="IPR036188">
    <property type="entry name" value="FAD/NAD-bd_sf"/>
</dbReference>
<comment type="catalytic activity">
    <reaction evidence="10 11">
        <text>protoporphyrinogen IX + 3 O2 = protoporphyrin IX + 3 H2O2</text>
        <dbReference type="Rhea" id="RHEA:25576"/>
        <dbReference type="ChEBI" id="CHEBI:15379"/>
        <dbReference type="ChEBI" id="CHEBI:16240"/>
        <dbReference type="ChEBI" id="CHEBI:57306"/>
        <dbReference type="ChEBI" id="CHEBI:57307"/>
        <dbReference type="EC" id="1.3.3.4"/>
    </reaction>
</comment>
<dbReference type="GO" id="GO:0004729">
    <property type="term" value="F:oxygen-dependent protoporphyrinogen oxidase activity"/>
    <property type="evidence" value="ECO:0007669"/>
    <property type="project" value="UniProtKB-UniRule"/>
</dbReference>
<dbReference type="SUPFAM" id="SSF51905">
    <property type="entry name" value="FAD/NAD(P)-binding domain"/>
    <property type="match status" value="1"/>
</dbReference>
<evidence type="ECO:0000256" key="4">
    <source>
        <dbReference type="ARBA" id="ARBA00012867"/>
    </source>
</evidence>
<keyword evidence="6 11" id="KW-0274">FAD</keyword>
<dbReference type="GeneID" id="30173383"/>
<keyword evidence="5 11" id="KW-0285">Flavoprotein</keyword>
<evidence type="ECO:0000256" key="5">
    <source>
        <dbReference type="ARBA" id="ARBA00022630"/>
    </source>
</evidence>
<dbReference type="EMBL" id="KI894012">
    <property type="protein sequence ID" value="OCF49323.1"/>
    <property type="molecule type" value="Genomic_DNA"/>
</dbReference>
<dbReference type="AlphaFoldDB" id="A0A1B9I1A7"/>
<keyword evidence="9 11" id="KW-0627">Porphyrin biosynthesis</keyword>
<comment type="subcellular location">
    <subcellularLocation>
        <location evidence="11">Mitochondrion inner membrane</location>
    </subcellularLocation>
</comment>
<evidence type="ECO:0000256" key="11">
    <source>
        <dbReference type="RuleBase" id="RU367069"/>
    </source>
</evidence>
<evidence type="ECO:0000313" key="13">
    <source>
        <dbReference type="EMBL" id="OCF49323.1"/>
    </source>
</evidence>
<evidence type="ECO:0000259" key="12">
    <source>
        <dbReference type="Pfam" id="PF01593"/>
    </source>
</evidence>
<dbReference type="Proteomes" id="UP000094020">
    <property type="component" value="Chromosome 8"/>
</dbReference>
<dbReference type="NCBIfam" id="TIGR00562">
    <property type="entry name" value="proto_IX_ox"/>
    <property type="match status" value="1"/>
</dbReference>
<reference evidence="13" key="1">
    <citation type="submission" date="2013-07" db="EMBL/GenBank/DDBJ databases">
        <title>The Genome Sequence of Cryptococcus pinus CBS10737.</title>
        <authorList>
            <consortium name="The Broad Institute Genome Sequencing Platform"/>
            <person name="Cuomo C."/>
            <person name="Litvintseva A."/>
            <person name="Chen Y."/>
            <person name="Heitman J."/>
            <person name="Sun S."/>
            <person name="Springer D."/>
            <person name="Dromer F."/>
            <person name="Young S.K."/>
            <person name="Zeng Q."/>
            <person name="Gargeya S."/>
            <person name="Fitzgerald M."/>
            <person name="Abouelleil A."/>
            <person name="Alvarado L."/>
            <person name="Berlin A.M."/>
            <person name="Chapman S.B."/>
            <person name="Dewar J."/>
            <person name="Goldberg J."/>
            <person name="Griggs A."/>
            <person name="Gujja S."/>
            <person name="Hansen M."/>
            <person name="Howarth C."/>
            <person name="Imamovic A."/>
            <person name="Larimer J."/>
            <person name="McCowan C."/>
            <person name="Murphy C."/>
            <person name="Pearson M."/>
            <person name="Priest M."/>
            <person name="Roberts A."/>
            <person name="Saif S."/>
            <person name="Shea T."/>
            <person name="Sykes S."/>
            <person name="Wortman J."/>
            <person name="Nusbaum C."/>
            <person name="Birren B."/>
        </authorList>
    </citation>
    <scope>NUCLEOTIDE SEQUENCE [LARGE SCALE GENOMIC DNA]</scope>
    <source>
        <strain evidence="13">CBS 10737</strain>
    </source>
</reference>
<keyword evidence="8 11" id="KW-0350">Heme biosynthesis</keyword>
<evidence type="ECO:0000256" key="7">
    <source>
        <dbReference type="ARBA" id="ARBA00023002"/>
    </source>
</evidence>
<evidence type="ECO:0000313" key="14">
    <source>
        <dbReference type="EMBL" id="WWC72227.1"/>
    </source>
</evidence>
<evidence type="ECO:0000313" key="15">
    <source>
        <dbReference type="Proteomes" id="UP000094020"/>
    </source>
</evidence>
<dbReference type="EMBL" id="CP144526">
    <property type="protein sequence ID" value="WWC72227.1"/>
    <property type="molecule type" value="Genomic_DNA"/>
</dbReference>
<dbReference type="InterPro" id="IPR004572">
    <property type="entry name" value="Protoporphyrinogen_oxidase"/>
</dbReference>
<name>A0A1B9I1A7_9TREE</name>
<proteinExistence type="inferred from homology"/>
<feature type="domain" description="Amine oxidase" evidence="12">
    <location>
        <begin position="14"/>
        <end position="361"/>
    </location>
</feature>
<dbReference type="EC" id="1.3.3.4" evidence="4 11"/>
<dbReference type="GO" id="GO:0005743">
    <property type="term" value="C:mitochondrial inner membrane"/>
    <property type="evidence" value="ECO:0007669"/>
    <property type="project" value="UniProtKB-SubCell"/>
</dbReference>
<dbReference type="InterPro" id="IPR002937">
    <property type="entry name" value="Amino_oxidase"/>
</dbReference>
<dbReference type="OrthoDB" id="438553at2759"/>
<evidence type="ECO:0000256" key="3">
    <source>
        <dbReference type="ARBA" id="ARBA00010551"/>
    </source>
</evidence>
<dbReference type="SUPFAM" id="SSF54373">
    <property type="entry name" value="FAD-linked reductases, C-terminal domain"/>
    <property type="match status" value="1"/>
</dbReference>
<reference evidence="14" key="2">
    <citation type="submission" date="2013-07" db="EMBL/GenBank/DDBJ databases">
        <authorList>
            <consortium name="The Broad Institute Genome Sequencing Platform"/>
            <person name="Cuomo C."/>
            <person name="Litvintseva A."/>
            <person name="Chen Y."/>
            <person name="Heitman J."/>
            <person name="Sun S."/>
            <person name="Springer D."/>
            <person name="Dromer F."/>
            <person name="Young S.K."/>
            <person name="Zeng Q."/>
            <person name="Gargeya S."/>
            <person name="Fitzgerald M."/>
            <person name="Abouelleil A."/>
            <person name="Alvarado L."/>
            <person name="Berlin A.M."/>
            <person name="Chapman S.B."/>
            <person name="Dewar J."/>
            <person name="Goldberg J."/>
            <person name="Griggs A."/>
            <person name="Gujja S."/>
            <person name="Hansen M."/>
            <person name="Howarth C."/>
            <person name="Imamovic A."/>
            <person name="Larimer J."/>
            <person name="McCowan C."/>
            <person name="Murphy C."/>
            <person name="Pearson M."/>
            <person name="Priest M."/>
            <person name="Roberts A."/>
            <person name="Saif S."/>
            <person name="Shea T."/>
            <person name="Sykes S."/>
            <person name="Wortman J."/>
            <person name="Nusbaum C."/>
            <person name="Birren B."/>
        </authorList>
    </citation>
    <scope>NUCLEOTIDE SEQUENCE</scope>
    <source>
        <strain evidence="14">CBS 10737</strain>
    </source>
</reference>
<comment type="pathway">
    <text evidence="2 11">Porphyrin-containing compound metabolism; protoporphyrin-IX biosynthesis; protoporphyrin-IX from protoporphyrinogen-IX: step 1/1.</text>
</comment>
<gene>
    <name evidence="13" type="ORF">I206_05014</name>
    <name evidence="14" type="ORF">I206_106189</name>
</gene>
<evidence type="ECO:0000256" key="2">
    <source>
        <dbReference type="ARBA" id="ARBA00005073"/>
    </source>
</evidence>
<evidence type="ECO:0000256" key="9">
    <source>
        <dbReference type="ARBA" id="ARBA00023244"/>
    </source>
</evidence>
<dbReference type="KEGG" id="kpin:30173383"/>
<keyword evidence="15" id="KW-1185">Reference proteome</keyword>
<evidence type="ECO:0000256" key="8">
    <source>
        <dbReference type="ARBA" id="ARBA00023133"/>
    </source>
</evidence>
<protein>
    <recommendedName>
        <fullName evidence="4 11">Protoporphyrinogen oxidase</fullName>
        <ecNumber evidence="4 11">1.3.3.4</ecNumber>
    </recommendedName>
</protein>
<dbReference type="Gene3D" id="3.50.50.60">
    <property type="entry name" value="FAD/NAD(P)-binding domain"/>
    <property type="match status" value="1"/>
</dbReference>
<evidence type="ECO:0000256" key="10">
    <source>
        <dbReference type="ARBA" id="ARBA00047554"/>
    </source>
</evidence>
<dbReference type="Pfam" id="PF01593">
    <property type="entry name" value="Amino_oxidase"/>
    <property type="match status" value="1"/>
</dbReference>
<reference evidence="13" key="3">
    <citation type="submission" date="2016-07" db="EMBL/GenBank/DDBJ databases">
        <title>Evolution of pathogenesis and genome organization in the Tremellales.</title>
        <authorList>
            <person name="Cuomo C."/>
            <person name="Litvintseva A."/>
            <person name="Heitman J."/>
            <person name="Chen Y."/>
            <person name="Sun S."/>
            <person name="Springer D."/>
            <person name="Dromer F."/>
            <person name="Young S."/>
            <person name="Zeng Q."/>
            <person name="Chapman S."/>
            <person name="Gujja S."/>
            <person name="Saif S."/>
            <person name="Birren B."/>
        </authorList>
    </citation>
    <scope>NUCLEOTIDE SEQUENCE</scope>
    <source>
        <strain evidence="13">CBS 10737</strain>
    </source>
</reference>
<dbReference type="PANTHER" id="PTHR42923:SF3">
    <property type="entry name" value="PROTOPORPHYRINOGEN OXIDASE"/>
    <property type="match status" value="1"/>
</dbReference>
<comment type="similarity">
    <text evidence="3 11">Belongs to the protoporphyrinogen/coproporphyrinogen oxidase family. Protoporphyrinogen oxidase subfamily.</text>
</comment>
<comment type="function">
    <text evidence="1 11">Catalyzes the 6-electron oxidation of protoporphyrinogen-IX to form protoporphyrin-IX.</text>
</comment>
<organism evidence="13">
    <name type="scientific">Kwoniella pini CBS 10737</name>
    <dbReference type="NCBI Taxonomy" id="1296096"/>
    <lineage>
        <taxon>Eukaryota</taxon>
        <taxon>Fungi</taxon>
        <taxon>Dikarya</taxon>
        <taxon>Basidiomycota</taxon>
        <taxon>Agaricomycotina</taxon>
        <taxon>Tremellomycetes</taxon>
        <taxon>Tremellales</taxon>
        <taxon>Cryptococcaceae</taxon>
        <taxon>Kwoniella</taxon>
    </lineage>
</organism>
<dbReference type="GO" id="GO:0006782">
    <property type="term" value="P:protoporphyrinogen IX biosynthetic process"/>
    <property type="evidence" value="ECO:0007669"/>
    <property type="project" value="UniProtKB-UniRule"/>
</dbReference>
<keyword evidence="7 11" id="KW-0560">Oxidoreductase</keyword>
<evidence type="ECO:0000256" key="6">
    <source>
        <dbReference type="ARBA" id="ARBA00022827"/>
    </source>
</evidence>
<accession>A0A1B9I1A7</accession>
<dbReference type="UniPathway" id="UPA00251">
    <property type="reaction ID" value="UER00324"/>
</dbReference>
<dbReference type="InterPro" id="IPR050464">
    <property type="entry name" value="Zeta_carotene_desat/Oxidored"/>
</dbReference>
<dbReference type="STRING" id="1296096.A0A1B9I1A7"/>